<evidence type="ECO:0000313" key="2">
    <source>
        <dbReference type="EMBL" id="QFU96579.1"/>
    </source>
</evidence>
<evidence type="ECO:0000256" key="1">
    <source>
        <dbReference type="SAM" id="Phobius"/>
    </source>
</evidence>
<evidence type="ECO:0000313" key="3">
    <source>
        <dbReference type="Proteomes" id="UP000326702"/>
    </source>
</evidence>
<feature type="transmembrane region" description="Helical" evidence="1">
    <location>
        <begin position="101"/>
        <end position="118"/>
    </location>
</feature>
<accession>A0A5P9Q5F8</accession>
<keyword evidence="1" id="KW-0472">Membrane</keyword>
<keyword evidence="1" id="KW-0812">Transmembrane</keyword>
<dbReference type="InterPro" id="IPR021257">
    <property type="entry name" value="DUF2809"/>
</dbReference>
<proteinExistence type="predicted"/>
<gene>
    <name evidence="2" type="ORF">KDY119_00063</name>
</gene>
<sequence>MRPRLALVLLAAAVVVTGLGARAFLPTALGGPAGDALYATFVVVLVALARPTAHAWVPPALGFALCVLVELFQLTGVPATLAERWAPARLALGTTFAATDLLRYAVGALLGGAVCALVDRRDRSRARHPGAAPG</sequence>
<keyword evidence="1" id="KW-1133">Transmembrane helix</keyword>
<evidence type="ECO:0008006" key="4">
    <source>
        <dbReference type="Google" id="ProtNLM"/>
    </source>
</evidence>
<dbReference type="EMBL" id="CP045529">
    <property type="protein sequence ID" value="QFU96579.1"/>
    <property type="molecule type" value="Genomic_DNA"/>
</dbReference>
<organism evidence="2 3">
    <name type="scientific">Luteimicrobium xylanilyticum</name>
    <dbReference type="NCBI Taxonomy" id="1133546"/>
    <lineage>
        <taxon>Bacteria</taxon>
        <taxon>Bacillati</taxon>
        <taxon>Actinomycetota</taxon>
        <taxon>Actinomycetes</taxon>
        <taxon>Micrococcales</taxon>
        <taxon>Luteimicrobium</taxon>
    </lineage>
</organism>
<dbReference type="OrthoDB" id="3874273at2"/>
<dbReference type="Pfam" id="PF10990">
    <property type="entry name" value="DUF2809"/>
    <property type="match status" value="1"/>
</dbReference>
<dbReference type="AlphaFoldDB" id="A0A5P9Q5F8"/>
<reference evidence="2 3" key="1">
    <citation type="submission" date="2019-10" db="EMBL/GenBank/DDBJ databases">
        <title>Genome sequence of Luteimicrobium xylanilyticum HY-24.</title>
        <authorList>
            <person name="Kim D.Y."/>
            <person name="Park H.-Y."/>
        </authorList>
    </citation>
    <scope>NUCLEOTIDE SEQUENCE [LARGE SCALE GENOMIC DNA]</scope>
    <source>
        <strain evidence="2 3">HY-24</strain>
    </source>
</reference>
<dbReference type="RefSeq" id="WP_153021784.1">
    <property type="nucleotide sequence ID" value="NZ_BAABIH010000019.1"/>
</dbReference>
<protein>
    <recommendedName>
        <fullName evidence="4">DUF2809 domain-containing protein</fullName>
    </recommendedName>
</protein>
<dbReference type="Proteomes" id="UP000326702">
    <property type="component" value="Chromosome"/>
</dbReference>
<feature type="transmembrane region" description="Helical" evidence="1">
    <location>
        <begin position="60"/>
        <end position="81"/>
    </location>
</feature>
<keyword evidence="3" id="KW-1185">Reference proteome</keyword>
<dbReference type="KEGG" id="lxl:KDY119_00063"/>
<feature type="transmembrane region" description="Helical" evidence="1">
    <location>
        <begin position="36"/>
        <end position="53"/>
    </location>
</feature>
<name>A0A5P9Q5F8_9MICO</name>